<accession>A0A834I205</accession>
<dbReference type="AlphaFoldDB" id="A0A834I205"/>
<evidence type="ECO:0008006" key="4">
    <source>
        <dbReference type="Google" id="ProtNLM"/>
    </source>
</evidence>
<dbReference type="Proteomes" id="UP000625711">
    <property type="component" value="Unassembled WGS sequence"/>
</dbReference>
<name>A0A834I205_RHYFE</name>
<dbReference type="OrthoDB" id="6717396at2759"/>
<feature type="compositionally biased region" description="Polar residues" evidence="1">
    <location>
        <begin position="1"/>
        <end position="16"/>
    </location>
</feature>
<evidence type="ECO:0000313" key="3">
    <source>
        <dbReference type="Proteomes" id="UP000625711"/>
    </source>
</evidence>
<sequence>MASQSARSTPTKQPRYQKNPVPPIILRDKHVYSELVRIVNFQNIQFGSTQTKPERLAFFPPTPDDFRMIINILNDHKYGNHNFCPPEKRHLRIIIKSILESISVDEVRSVLMKLGFNPIYVERWKTKRGKPIAIVQLVVPREECRIFTVECIMHQVVKVQAQRSNPSTTTF</sequence>
<comment type="caution">
    <text evidence="2">The sequence shown here is derived from an EMBL/GenBank/DDBJ whole genome shotgun (WGS) entry which is preliminary data.</text>
</comment>
<reference evidence="2" key="1">
    <citation type="submission" date="2020-08" db="EMBL/GenBank/DDBJ databases">
        <title>Genome sequencing and assembly of the red palm weevil Rhynchophorus ferrugineus.</title>
        <authorList>
            <person name="Dias G.B."/>
            <person name="Bergman C.M."/>
            <person name="Manee M."/>
        </authorList>
    </citation>
    <scope>NUCLEOTIDE SEQUENCE</scope>
    <source>
        <strain evidence="2">AA-2017</strain>
        <tissue evidence="2">Whole larva</tissue>
    </source>
</reference>
<organism evidence="2 3">
    <name type="scientific">Rhynchophorus ferrugineus</name>
    <name type="common">Red palm weevil</name>
    <name type="synonym">Curculio ferrugineus</name>
    <dbReference type="NCBI Taxonomy" id="354439"/>
    <lineage>
        <taxon>Eukaryota</taxon>
        <taxon>Metazoa</taxon>
        <taxon>Ecdysozoa</taxon>
        <taxon>Arthropoda</taxon>
        <taxon>Hexapoda</taxon>
        <taxon>Insecta</taxon>
        <taxon>Pterygota</taxon>
        <taxon>Neoptera</taxon>
        <taxon>Endopterygota</taxon>
        <taxon>Coleoptera</taxon>
        <taxon>Polyphaga</taxon>
        <taxon>Cucujiformia</taxon>
        <taxon>Curculionidae</taxon>
        <taxon>Dryophthorinae</taxon>
        <taxon>Rhynchophorus</taxon>
    </lineage>
</organism>
<dbReference type="EMBL" id="JAACXV010014055">
    <property type="protein sequence ID" value="KAF7270833.1"/>
    <property type="molecule type" value="Genomic_DNA"/>
</dbReference>
<proteinExistence type="predicted"/>
<gene>
    <name evidence="2" type="ORF">GWI33_016240</name>
</gene>
<evidence type="ECO:0000256" key="1">
    <source>
        <dbReference type="SAM" id="MobiDB-lite"/>
    </source>
</evidence>
<feature type="region of interest" description="Disordered" evidence="1">
    <location>
        <begin position="1"/>
        <end position="20"/>
    </location>
</feature>
<keyword evidence="3" id="KW-1185">Reference proteome</keyword>
<evidence type="ECO:0000313" key="2">
    <source>
        <dbReference type="EMBL" id="KAF7270833.1"/>
    </source>
</evidence>
<protein>
    <recommendedName>
        <fullName evidence="4">Pre-C2HC domain-containing protein</fullName>
    </recommendedName>
</protein>